<dbReference type="EMBL" id="KQ964266">
    <property type="protein sequence ID" value="KXJ86766.1"/>
    <property type="molecule type" value="Genomic_DNA"/>
</dbReference>
<evidence type="ECO:0000313" key="3">
    <source>
        <dbReference type="Proteomes" id="UP000070501"/>
    </source>
</evidence>
<proteinExistence type="predicted"/>
<sequence>PVYKTPPAYLAPPIRDPFPSLLETGKTPPIPSYNTPEPDLWKQYDRDVLTKPPPLLIGFTRSWPMLLQTVVSYITAGWPPEQIHVVENTGTQQANARGQLTLQNPFYLNHTTLAALGVNVIQTPVLMTFAQLQNFYLSLTYANDWPYYFWSHMDALVLSPEGGIEKQGVPRAGEKGYKSIYKLAVEELNRTMLEHEGKWSMRFFAYDALSLMNPRALEDVGGWDTLIPYYITDCDLYTRFLMKGWTSKDVDIGIITDVSTTLDDLGALYRDPKIVPAFTDPNPPPPEEEKKEKTKKRELAERDGEEVDMSDPVAYWHRLRDVANNMFHYKHGNRGRNTWQMGQHGGQNEPFYYPAAGLAQGIEMLTDTGKAIYGRKWAKGDCDLIADGGLQFDDQWTV</sequence>
<organism evidence="2 3">
    <name type="scientific">Microdochium bolleyi</name>
    <dbReference type="NCBI Taxonomy" id="196109"/>
    <lineage>
        <taxon>Eukaryota</taxon>
        <taxon>Fungi</taxon>
        <taxon>Dikarya</taxon>
        <taxon>Ascomycota</taxon>
        <taxon>Pezizomycotina</taxon>
        <taxon>Sordariomycetes</taxon>
        <taxon>Xylariomycetidae</taxon>
        <taxon>Xylariales</taxon>
        <taxon>Microdochiaceae</taxon>
        <taxon>Microdochium</taxon>
    </lineage>
</organism>
<feature type="non-terminal residue" evidence="2">
    <location>
        <position position="1"/>
    </location>
</feature>
<dbReference type="OrthoDB" id="3527108at2759"/>
<feature type="region of interest" description="Disordered" evidence="1">
    <location>
        <begin position="274"/>
        <end position="304"/>
    </location>
</feature>
<feature type="compositionally biased region" description="Basic and acidic residues" evidence="1">
    <location>
        <begin position="287"/>
        <end position="302"/>
    </location>
</feature>
<dbReference type="AlphaFoldDB" id="A0A136IP98"/>
<accession>A0A136IP98</accession>
<dbReference type="InParanoid" id="A0A136IP98"/>
<protein>
    <submittedName>
        <fullName evidence="2">Uncharacterized protein</fullName>
    </submittedName>
</protein>
<keyword evidence="3" id="KW-1185">Reference proteome</keyword>
<evidence type="ECO:0000313" key="2">
    <source>
        <dbReference type="EMBL" id="KXJ86766.1"/>
    </source>
</evidence>
<name>A0A136IP98_9PEZI</name>
<dbReference type="STRING" id="196109.A0A136IP98"/>
<reference evidence="3" key="1">
    <citation type="submission" date="2016-02" db="EMBL/GenBank/DDBJ databases">
        <title>Draft genome sequence of Microdochium bolleyi, a fungal endophyte of beachgrass.</title>
        <authorList>
            <consortium name="DOE Joint Genome Institute"/>
            <person name="David A.S."/>
            <person name="May G."/>
            <person name="Haridas S."/>
            <person name="Lim J."/>
            <person name="Wang M."/>
            <person name="Labutti K."/>
            <person name="Lipzen A."/>
            <person name="Barry K."/>
            <person name="Grigoriev I.V."/>
        </authorList>
    </citation>
    <scope>NUCLEOTIDE SEQUENCE [LARGE SCALE GENOMIC DNA]</scope>
    <source>
        <strain evidence="3">J235TASD1</strain>
    </source>
</reference>
<dbReference type="Proteomes" id="UP000070501">
    <property type="component" value="Unassembled WGS sequence"/>
</dbReference>
<gene>
    <name evidence="2" type="ORF">Micbo1qcDRAFT_111753</name>
</gene>
<evidence type="ECO:0000256" key="1">
    <source>
        <dbReference type="SAM" id="MobiDB-lite"/>
    </source>
</evidence>
<feature type="non-terminal residue" evidence="2">
    <location>
        <position position="398"/>
    </location>
</feature>